<dbReference type="SMART" id="SM00267">
    <property type="entry name" value="GGDEF"/>
    <property type="match status" value="1"/>
</dbReference>
<feature type="transmembrane region" description="Helical" evidence="1">
    <location>
        <begin position="62"/>
        <end position="81"/>
    </location>
</feature>
<comment type="caution">
    <text evidence="3">The sequence shown here is derived from an EMBL/GenBank/DDBJ whole genome shotgun (WGS) entry which is preliminary data.</text>
</comment>
<sequence length="387" mass="41341">MSLDVTTLLVFSSLITVVISTLFLAETWSRDAPLVDRLWSLGFASALLTALCYVADEAVTGLWFALALGNGFLVLTPMALWNGIRVYGGRRSLVEVSIAASLAAVVATLVSWPEGGSWSGASVYLLGNAVGSLLSAVAMARARRYDVRAARYLTVIMAMGGSYFLVRWVLFLIGGADSDLFQTYAGTGIAAILVPLWMIGAAFSMIALRQTQEHSRREEQGNFDPMTGARTCQSFIPRAEAVLRARAADGSPVCVVTVRPEHYDDIAVAFGREAADRAFVAAGEVTISMLPGRAVVGRDPNGLAFQALLPGVPPEEAARWAEDVRAELVAEPFETQGTRMRLSARFGIASSQTHGYDLDRLCEASREACGLGDEPVTLAPGTAEQPS</sequence>
<keyword evidence="1" id="KW-0812">Transmembrane</keyword>
<feature type="transmembrane region" description="Helical" evidence="1">
    <location>
        <begin position="93"/>
        <end position="112"/>
    </location>
</feature>
<accession>A0ABW4L1D9</accession>
<dbReference type="Pfam" id="PF00990">
    <property type="entry name" value="GGDEF"/>
    <property type="match status" value="1"/>
</dbReference>
<protein>
    <submittedName>
        <fullName evidence="3">GGDEF domain-containing protein</fullName>
    </submittedName>
</protein>
<dbReference type="Proteomes" id="UP001597277">
    <property type="component" value="Unassembled WGS sequence"/>
</dbReference>
<feature type="domain" description="GGDEF" evidence="2">
    <location>
        <begin position="210"/>
        <end position="379"/>
    </location>
</feature>
<evidence type="ECO:0000259" key="2">
    <source>
        <dbReference type="SMART" id="SM00267"/>
    </source>
</evidence>
<evidence type="ECO:0000313" key="3">
    <source>
        <dbReference type="EMBL" id="MFD1717436.1"/>
    </source>
</evidence>
<dbReference type="RefSeq" id="WP_388003661.1">
    <property type="nucleotide sequence ID" value="NZ_JBHUEE010000002.1"/>
</dbReference>
<feature type="transmembrane region" description="Helical" evidence="1">
    <location>
        <begin position="118"/>
        <end position="140"/>
    </location>
</feature>
<dbReference type="InterPro" id="IPR000160">
    <property type="entry name" value="GGDEF_dom"/>
</dbReference>
<feature type="transmembrane region" description="Helical" evidence="1">
    <location>
        <begin position="185"/>
        <end position="208"/>
    </location>
</feature>
<dbReference type="InterPro" id="IPR043128">
    <property type="entry name" value="Rev_trsase/Diguanyl_cyclase"/>
</dbReference>
<evidence type="ECO:0000256" key="1">
    <source>
        <dbReference type="SAM" id="Phobius"/>
    </source>
</evidence>
<gene>
    <name evidence="3" type="ORF">ACFSE6_06295</name>
</gene>
<keyword evidence="4" id="KW-1185">Reference proteome</keyword>
<evidence type="ECO:0000313" key="4">
    <source>
        <dbReference type="Proteomes" id="UP001597277"/>
    </source>
</evidence>
<keyword evidence="1" id="KW-1133">Transmembrane helix</keyword>
<proteinExistence type="predicted"/>
<dbReference type="Gene3D" id="3.30.70.270">
    <property type="match status" value="1"/>
</dbReference>
<reference evidence="4" key="1">
    <citation type="journal article" date="2019" name="Int. J. Syst. Evol. Microbiol.">
        <title>The Global Catalogue of Microorganisms (GCM) 10K type strain sequencing project: providing services to taxonomists for standard genome sequencing and annotation.</title>
        <authorList>
            <consortium name="The Broad Institute Genomics Platform"/>
            <consortium name="The Broad Institute Genome Sequencing Center for Infectious Disease"/>
            <person name="Wu L."/>
            <person name="Ma J."/>
        </authorList>
    </citation>
    <scope>NUCLEOTIDE SEQUENCE [LARGE SCALE GENOMIC DNA]</scope>
    <source>
        <strain evidence="4">JCM 17130</strain>
    </source>
</reference>
<dbReference type="InterPro" id="IPR029787">
    <property type="entry name" value="Nucleotide_cyclase"/>
</dbReference>
<feature type="transmembrane region" description="Helical" evidence="1">
    <location>
        <begin position="6"/>
        <end position="25"/>
    </location>
</feature>
<feature type="transmembrane region" description="Helical" evidence="1">
    <location>
        <begin position="152"/>
        <end position="173"/>
    </location>
</feature>
<name>A0ABW4L1D9_9MICO</name>
<feature type="transmembrane region" description="Helical" evidence="1">
    <location>
        <begin position="37"/>
        <end position="56"/>
    </location>
</feature>
<dbReference type="EMBL" id="JBHUEE010000002">
    <property type="protein sequence ID" value="MFD1717436.1"/>
    <property type="molecule type" value="Genomic_DNA"/>
</dbReference>
<organism evidence="3 4">
    <name type="scientific">Georgenia deserti</name>
    <dbReference type="NCBI Taxonomy" id="2093781"/>
    <lineage>
        <taxon>Bacteria</taxon>
        <taxon>Bacillati</taxon>
        <taxon>Actinomycetota</taxon>
        <taxon>Actinomycetes</taxon>
        <taxon>Micrococcales</taxon>
        <taxon>Bogoriellaceae</taxon>
        <taxon>Georgenia</taxon>
    </lineage>
</organism>
<dbReference type="SUPFAM" id="SSF55073">
    <property type="entry name" value="Nucleotide cyclase"/>
    <property type="match status" value="1"/>
</dbReference>
<keyword evidence="1" id="KW-0472">Membrane</keyword>